<organism evidence="1">
    <name type="scientific">Oryza brachyantha</name>
    <name type="common">malo sina</name>
    <dbReference type="NCBI Taxonomy" id="4533"/>
    <lineage>
        <taxon>Eukaryota</taxon>
        <taxon>Viridiplantae</taxon>
        <taxon>Streptophyta</taxon>
        <taxon>Embryophyta</taxon>
        <taxon>Tracheophyta</taxon>
        <taxon>Spermatophyta</taxon>
        <taxon>Magnoliopsida</taxon>
        <taxon>Liliopsida</taxon>
        <taxon>Poales</taxon>
        <taxon>Poaceae</taxon>
        <taxon>BOP clade</taxon>
        <taxon>Oryzoideae</taxon>
        <taxon>Oryzeae</taxon>
        <taxon>Oryzinae</taxon>
        <taxon>Oryza</taxon>
    </lineage>
</organism>
<evidence type="ECO:0000313" key="2">
    <source>
        <dbReference type="Proteomes" id="UP000006038"/>
    </source>
</evidence>
<evidence type="ECO:0000313" key="1">
    <source>
        <dbReference type="EnsemblPlants" id="OB03G21430.1"/>
    </source>
</evidence>
<dbReference type="Proteomes" id="UP000006038">
    <property type="component" value="Chromosome 3"/>
</dbReference>
<dbReference type="AlphaFoldDB" id="J3LM67"/>
<keyword evidence="2" id="KW-1185">Reference proteome</keyword>
<sequence>MKVAMCLPTVLSCIHAPGTVQYKNERIHSHTATQCPPARALLDLSSTGVYLISICL</sequence>
<dbReference type="HOGENOM" id="CLU_3017469_0_0_1"/>
<dbReference type="EnsemblPlants" id="OB03G21430.1">
    <property type="protein sequence ID" value="OB03G21430.1"/>
    <property type="gene ID" value="OB03G21430"/>
</dbReference>
<reference evidence="1" key="2">
    <citation type="submission" date="2013-04" db="UniProtKB">
        <authorList>
            <consortium name="EnsemblPlants"/>
        </authorList>
    </citation>
    <scope>IDENTIFICATION</scope>
</reference>
<protein>
    <submittedName>
        <fullName evidence="1">Uncharacterized protein</fullName>
    </submittedName>
</protein>
<accession>J3LM67</accession>
<proteinExistence type="predicted"/>
<reference evidence="1" key="1">
    <citation type="journal article" date="2013" name="Nat. Commun.">
        <title>Whole-genome sequencing of Oryza brachyantha reveals mechanisms underlying Oryza genome evolution.</title>
        <authorList>
            <person name="Chen J."/>
            <person name="Huang Q."/>
            <person name="Gao D."/>
            <person name="Wang J."/>
            <person name="Lang Y."/>
            <person name="Liu T."/>
            <person name="Li B."/>
            <person name="Bai Z."/>
            <person name="Luis Goicoechea J."/>
            <person name="Liang C."/>
            <person name="Chen C."/>
            <person name="Zhang W."/>
            <person name="Sun S."/>
            <person name="Liao Y."/>
            <person name="Zhang X."/>
            <person name="Yang L."/>
            <person name="Song C."/>
            <person name="Wang M."/>
            <person name="Shi J."/>
            <person name="Liu G."/>
            <person name="Liu J."/>
            <person name="Zhou H."/>
            <person name="Zhou W."/>
            <person name="Yu Q."/>
            <person name="An N."/>
            <person name="Chen Y."/>
            <person name="Cai Q."/>
            <person name="Wang B."/>
            <person name="Liu B."/>
            <person name="Min J."/>
            <person name="Huang Y."/>
            <person name="Wu H."/>
            <person name="Li Z."/>
            <person name="Zhang Y."/>
            <person name="Yin Y."/>
            <person name="Song W."/>
            <person name="Jiang J."/>
            <person name="Jackson S.A."/>
            <person name="Wing R.A."/>
            <person name="Wang J."/>
            <person name="Chen M."/>
        </authorList>
    </citation>
    <scope>NUCLEOTIDE SEQUENCE [LARGE SCALE GENOMIC DNA]</scope>
    <source>
        <strain evidence="1">cv. IRGC 101232</strain>
    </source>
</reference>
<dbReference type="Gramene" id="OB03G21430.1">
    <property type="protein sequence ID" value="OB03G21430.1"/>
    <property type="gene ID" value="OB03G21430"/>
</dbReference>
<name>J3LM67_ORYBR</name>